<protein>
    <submittedName>
        <fullName evidence="2">NAD(P)-dependent oxidoreductase</fullName>
    </submittedName>
</protein>
<dbReference type="Pfam" id="PF01370">
    <property type="entry name" value="Epimerase"/>
    <property type="match status" value="1"/>
</dbReference>
<gene>
    <name evidence="2" type="ORF">HW542_14520</name>
</gene>
<dbReference type="Gene3D" id="3.40.50.720">
    <property type="entry name" value="NAD(P)-binding Rossmann-like Domain"/>
    <property type="match status" value="1"/>
</dbReference>
<dbReference type="InterPro" id="IPR001509">
    <property type="entry name" value="Epimerase_deHydtase"/>
</dbReference>
<dbReference type="RefSeq" id="WP_267311251.1">
    <property type="nucleotide sequence ID" value="NZ_JABXXV010000009.1"/>
</dbReference>
<organism evidence="2 3">
    <name type="scientific">Asaia spathodeae</name>
    <dbReference type="NCBI Taxonomy" id="657016"/>
    <lineage>
        <taxon>Bacteria</taxon>
        <taxon>Pseudomonadati</taxon>
        <taxon>Pseudomonadota</taxon>
        <taxon>Alphaproteobacteria</taxon>
        <taxon>Acetobacterales</taxon>
        <taxon>Acetobacteraceae</taxon>
        <taxon>Asaia</taxon>
    </lineage>
</organism>
<dbReference type="PANTHER" id="PTHR48079">
    <property type="entry name" value="PROTEIN YEEZ"/>
    <property type="match status" value="1"/>
</dbReference>
<feature type="domain" description="NAD-dependent epimerase/dehydratase" evidence="1">
    <location>
        <begin position="3"/>
        <end position="230"/>
    </location>
</feature>
<evidence type="ECO:0000259" key="1">
    <source>
        <dbReference type="Pfam" id="PF01370"/>
    </source>
</evidence>
<proteinExistence type="predicted"/>
<evidence type="ECO:0000313" key="2">
    <source>
        <dbReference type="EMBL" id="NVN48010.1"/>
    </source>
</evidence>
<keyword evidence="3" id="KW-1185">Reference proteome</keyword>
<dbReference type="Proteomes" id="UP001516351">
    <property type="component" value="Unassembled WGS sequence"/>
</dbReference>
<reference evidence="2 3" key="1">
    <citation type="submission" date="2020-06" db="EMBL/GenBank/DDBJ databases">
        <title>Synonyms of Asaia species.</title>
        <authorList>
            <person name="Sombolestani A."/>
        </authorList>
    </citation>
    <scope>NUCLEOTIDE SEQUENCE [LARGE SCALE GENOMIC DNA]</scope>
    <source>
        <strain evidence="2 3">LMG 27047</strain>
    </source>
</reference>
<dbReference type="InterPro" id="IPR051783">
    <property type="entry name" value="NAD(P)-dependent_oxidoreduct"/>
</dbReference>
<sequence length="309" mass="33302">MKIFVAGATGALGRPLIKRLLAAGLETYGLASKPASAALMTSMGATPISGNALDRESLFDALRDVRPDVVIDQLTSLPSDPAEMPERLPFDRQLRLEGGGNLFAAAEAFGVRRYIQQSSGFYLDGEGQLATEASALRIAAPGHIGQSAKMYAELERRVLGARSMEGVALRYGFFYGPGTWYWNQGPLSDKIRNGNCPICGAGRSVFSFVHVDDAAEATVSALTAPAGRYNVVDDHPIEAARFFAAFAKWLGGPPPQAIEASKTLATFGEEALYYHNELSGADNRKARTVFASHFRQPPWLLDDVDNRAC</sequence>
<evidence type="ECO:0000313" key="3">
    <source>
        <dbReference type="Proteomes" id="UP001516351"/>
    </source>
</evidence>
<dbReference type="EMBL" id="JABXXV010000009">
    <property type="protein sequence ID" value="NVN48010.1"/>
    <property type="molecule type" value="Genomic_DNA"/>
</dbReference>
<accession>A0ABX2P7S5</accession>
<dbReference type="SUPFAM" id="SSF51735">
    <property type="entry name" value="NAD(P)-binding Rossmann-fold domains"/>
    <property type="match status" value="1"/>
</dbReference>
<name>A0ABX2P7S5_9PROT</name>
<comment type="caution">
    <text evidence="2">The sequence shown here is derived from an EMBL/GenBank/DDBJ whole genome shotgun (WGS) entry which is preliminary data.</text>
</comment>
<dbReference type="PANTHER" id="PTHR48079:SF6">
    <property type="entry name" value="NAD(P)-BINDING DOMAIN-CONTAINING PROTEIN-RELATED"/>
    <property type="match status" value="1"/>
</dbReference>
<dbReference type="InterPro" id="IPR036291">
    <property type="entry name" value="NAD(P)-bd_dom_sf"/>
</dbReference>